<gene>
    <name evidence="1" type="ORF">SAMN05444959_10785</name>
</gene>
<dbReference type="InterPro" id="IPR016155">
    <property type="entry name" value="Mopterin_synth/thiamin_S_b"/>
</dbReference>
<dbReference type="EMBL" id="FZQB01000007">
    <property type="protein sequence ID" value="SNT74371.1"/>
    <property type="molecule type" value="Genomic_DNA"/>
</dbReference>
<evidence type="ECO:0000313" key="2">
    <source>
        <dbReference type="Proteomes" id="UP000198307"/>
    </source>
</evidence>
<dbReference type="InterPro" id="IPR010035">
    <property type="entry name" value="Thi_S"/>
</dbReference>
<dbReference type="OrthoDB" id="197113at2"/>
<dbReference type="InterPro" id="IPR012675">
    <property type="entry name" value="Beta-grasp_dom_sf"/>
</dbReference>
<dbReference type="Proteomes" id="UP000198307">
    <property type="component" value="Unassembled WGS sequence"/>
</dbReference>
<organism evidence="1 2">
    <name type="scientific">Paracoccus seriniphilus</name>
    <dbReference type="NCBI Taxonomy" id="184748"/>
    <lineage>
        <taxon>Bacteria</taxon>
        <taxon>Pseudomonadati</taxon>
        <taxon>Pseudomonadota</taxon>
        <taxon>Alphaproteobacteria</taxon>
        <taxon>Rhodobacterales</taxon>
        <taxon>Paracoccaceae</taxon>
        <taxon>Paracoccus</taxon>
    </lineage>
</organism>
<dbReference type="AlphaFoldDB" id="A0A239PVQ2"/>
<name>A0A239PVQ2_9RHOB</name>
<dbReference type="PANTHER" id="PTHR34472">
    <property type="entry name" value="SULFUR CARRIER PROTEIN THIS"/>
    <property type="match status" value="1"/>
</dbReference>
<dbReference type="CDD" id="cd00565">
    <property type="entry name" value="Ubl_ThiS"/>
    <property type="match status" value="1"/>
</dbReference>
<reference evidence="1 2" key="1">
    <citation type="submission" date="2017-07" db="EMBL/GenBank/DDBJ databases">
        <authorList>
            <person name="Sun Z.S."/>
            <person name="Albrecht U."/>
            <person name="Echele G."/>
            <person name="Lee C.C."/>
        </authorList>
    </citation>
    <scope>NUCLEOTIDE SEQUENCE [LARGE SCALE GENOMIC DNA]</scope>
    <source>
        <strain evidence="1 2">DSM 14827</strain>
    </source>
</reference>
<protein>
    <submittedName>
        <fullName evidence="1">Sulfur carrier protein</fullName>
    </submittedName>
</protein>
<dbReference type="Gene3D" id="3.10.20.30">
    <property type="match status" value="1"/>
</dbReference>
<dbReference type="NCBIfam" id="TIGR01683">
    <property type="entry name" value="thiS"/>
    <property type="match status" value="1"/>
</dbReference>
<dbReference type="Pfam" id="PF02597">
    <property type="entry name" value="ThiS"/>
    <property type="match status" value="1"/>
</dbReference>
<proteinExistence type="predicted"/>
<sequence length="65" mass="7019">MKIMVNGTPHEVAATTLDEALTELGFTDARFATAVNESFVPADRRGDQRLEAGDRLEILSPMQGG</sequence>
<keyword evidence="2" id="KW-1185">Reference proteome</keyword>
<dbReference type="InterPro" id="IPR003749">
    <property type="entry name" value="ThiS/MoaD-like"/>
</dbReference>
<dbReference type="PANTHER" id="PTHR34472:SF1">
    <property type="entry name" value="SULFUR CARRIER PROTEIN THIS"/>
    <property type="match status" value="1"/>
</dbReference>
<accession>A0A239PVQ2</accession>
<dbReference type="SUPFAM" id="SSF54285">
    <property type="entry name" value="MoaD/ThiS"/>
    <property type="match status" value="1"/>
</dbReference>
<evidence type="ECO:0000313" key="1">
    <source>
        <dbReference type="EMBL" id="SNT74371.1"/>
    </source>
</evidence>